<dbReference type="Pfam" id="PF02914">
    <property type="entry name" value="DDE_2"/>
    <property type="match status" value="1"/>
</dbReference>
<dbReference type="InterPro" id="IPR036397">
    <property type="entry name" value="RNaseH_sf"/>
</dbReference>
<evidence type="ECO:0000259" key="2">
    <source>
        <dbReference type="PROSITE" id="PS50994"/>
    </source>
</evidence>
<dbReference type="SUPFAM" id="SSF53098">
    <property type="entry name" value="Ribonuclease H-like"/>
    <property type="match status" value="1"/>
</dbReference>
<dbReference type="InterPro" id="IPR004189">
    <property type="entry name" value="Phage_Mu_transposase"/>
</dbReference>
<dbReference type="GO" id="GO:0015074">
    <property type="term" value="P:DNA integration"/>
    <property type="evidence" value="ECO:0007669"/>
    <property type="project" value="UniProtKB-KW"/>
</dbReference>
<dbReference type="Gene3D" id="1.10.10.60">
    <property type="entry name" value="Homeodomain-like"/>
    <property type="match status" value="1"/>
</dbReference>
<dbReference type="GO" id="GO:0003677">
    <property type="term" value="F:DNA binding"/>
    <property type="evidence" value="ECO:0007669"/>
    <property type="project" value="InterPro"/>
</dbReference>
<dbReference type="PROSITE" id="PS50994">
    <property type="entry name" value="INTEGRASE"/>
    <property type="match status" value="1"/>
</dbReference>
<dbReference type="Pfam" id="PF09299">
    <property type="entry name" value="Mu-transpos_C"/>
    <property type="match status" value="1"/>
</dbReference>
<evidence type="ECO:0000256" key="1">
    <source>
        <dbReference type="ARBA" id="ARBA00022908"/>
    </source>
</evidence>
<dbReference type="InterPro" id="IPR012337">
    <property type="entry name" value="RNaseH-like_sf"/>
</dbReference>
<proteinExistence type="predicted"/>
<sequence length="656" mass="75972">MDYLSVKELAELKGCSERYIKRICSTGKIFAEQQEHPQNHKMCYMIPITALPEELQLKYYQRKRAENGVMPEPAAPKKQKAKRLLTFENCTADQRKSINLWTAILQDWQGQREQYQKKTEFDHLYVAKCQLEHPELQISTDILYRKWSAYKENDFAGLLGLRGAWNRGSSTIPKPVWEAFLWYYLEENKPPLSRCYQSTLHWTELFYPELLGEIPSERSFRRHVENDIAKAVKELTRNGNKAFADRCMPYIMRMYDDLKPNDVWIADNHTLDIQTVDSSGERHRLYLTAFQDAKSGVIVGWNITETVDSQSTILALRHGILRFGIPKAVYFDNGHEFTTFDLGGKGNRKRKSDAEKNSPTTILNRLQIEVHNAIVCNAKAKPIERTFRTVKEHFSRATAGFCGGNVLEKPESLKKRIKAGKLPKDFAIREALADWIDGDYNLQPYGGVESQYRTMSRLDVWNQEIESIRKANAADLNLMLMRSTRLQKIKRNGVYVVYGGERIWYRHPEQTILHLDESVYVRYDPADLKTVRLYDEQDRYLYTWSLADTLLVSYLETEQQQIADAQAVAHHSRKFIRSVAKGLTASLTPEQRITMLDMTVRNAQTAKAEQFHIDMPKNIVPVRVEEPLEPAVAVGAENQTVVVNLKRIQKNSQKRR</sequence>
<organism evidence="3">
    <name type="scientific">Myoviridae sp. ctf4L13</name>
    <dbReference type="NCBI Taxonomy" id="2825147"/>
    <lineage>
        <taxon>Viruses</taxon>
        <taxon>Duplodnaviria</taxon>
        <taxon>Heunggongvirae</taxon>
        <taxon>Uroviricota</taxon>
        <taxon>Caudoviricetes</taxon>
    </lineage>
</organism>
<dbReference type="InterPro" id="IPR001584">
    <property type="entry name" value="Integrase_cat-core"/>
</dbReference>
<dbReference type="EMBL" id="BK016219">
    <property type="protein sequence ID" value="DAG02931.1"/>
    <property type="molecule type" value="Genomic_DNA"/>
</dbReference>
<dbReference type="InterPro" id="IPR015126">
    <property type="entry name" value="Mu_I-gamma"/>
</dbReference>
<keyword evidence="1" id="KW-0229">DNA integration</keyword>
<name>A0A8S5V8G0_9CAUD</name>
<dbReference type="Pfam" id="PF09039">
    <property type="entry name" value="HTH_Tnp_Mu_2"/>
    <property type="match status" value="1"/>
</dbReference>
<evidence type="ECO:0000313" key="3">
    <source>
        <dbReference type="EMBL" id="DAG02931.1"/>
    </source>
</evidence>
<dbReference type="GO" id="GO:0006313">
    <property type="term" value="P:DNA transposition"/>
    <property type="evidence" value="ECO:0007669"/>
    <property type="project" value="InterPro"/>
</dbReference>
<feature type="domain" description="Integrase catalytic" evidence="2">
    <location>
        <begin position="256"/>
        <end position="465"/>
    </location>
</feature>
<dbReference type="GO" id="GO:0004803">
    <property type="term" value="F:transposase activity"/>
    <property type="evidence" value="ECO:0007669"/>
    <property type="project" value="InterPro"/>
</dbReference>
<accession>A0A8S5V8G0</accession>
<reference evidence="3" key="1">
    <citation type="journal article" date="2021" name="Proc. Natl. Acad. Sci. U.S.A.">
        <title>A Catalog of Tens of Thousands of Viruses from Human Metagenomes Reveals Hidden Associations with Chronic Diseases.</title>
        <authorList>
            <person name="Tisza M.J."/>
            <person name="Buck C.B."/>
        </authorList>
    </citation>
    <scope>NUCLEOTIDE SEQUENCE</scope>
    <source>
        <strain evidence="3">Ctf4L13</strain>
    </source>
</reference>
<dbReference type="Gene3D" id="3.30.420.10">
    <property type="entry name" value="Ribonuclease H-like superfamily/Ribonuclease H"/>
    <property type="match status" value="1"/>
</dbReference>
<dbReference type="InterPro" id="IPR015378">
    <property type="entry name" value="Transposase-like_Mu_C"/>
</dbReference>
<protein>
    <submittedName>
        <fullName evidence="3">Transposase</fullName>
    </submittedName>
</protein>